<feature type="domain" description="Fe2OG dioxygenase" evidence="2">
    <location>
        <begin position="71"/>
        <end position="172"/>
    </location>
</feature>
<dbReference type="AlphaFoldDB" id="A0A165GFE3"/>
<protein>
    <recommendedName>
        <fullName evidence="2">Fe2OG dioxygenase domain-containing protein</fullName>
    </recommendedName>
</protein>
<comment type="similarity">
    <text evidence="1">Belongs to the iron/ascorbate-dependent oxidoreductase family.</text>
</comment>
<keyword evidence="1" id="KW-0408">Iron</keyword>
<keyword evidence="1" id="KW-0560">Oxidoreductase</keyword>
<name>A0A165GFE3_EXIGL</name>
<evidence type="ECO:0000313" key="3">
    <source>
        <dbReference type="EMBL" id="KZV90438.1"/>
    </source>
</evidence>
<accession>A0A165GFE3</accession>
<dbReference type="STRING" id="1314781.A0A165GFE3"/>
<evidence type="ECO:0000259" key="2">
    <source>
        <dbReference type="PROSITE" id="PS51471"/>
    </source>
</evidence>
<keyword evidence="1" id="KW-0479">Metal-binding</keyword>
<dbReference type="GO" id="GO:0016491">
    <property type="term" value="F:oxidoreductase activity"/>
    <property type="evidence" value="ECO:0007669"/>
    <property type="project" value="UniProtKB-KW"/>
</dbReference>
<feature type="non-terminal residue" evidence="3">
    <location>
        <position position="1"/>
    </location>
</feature>
<proteinExistence type="inferred from homology"/>
<dbReference type="InParanoid" id="A0A165GFE3"/>
<dbReference type="OrthoDB" id="27483at2759"/>
<dbReference type="InterPro" id="IPR005123">
    <property type="entry name" value="Oxoglu/Fe-dep_dioxygenase_dom"/>
</dbReference>
<dbReference type="InterPro" id="IPR044862">
    <property type="entry name" value="Pro_4_hyd_alph_FE2OG_OXY"/>
</dbReference>
<dbReference type="PANTHER" id="PTHR33099:SF14">
    <property type="entry name" value="PROLYL 4-HYDROXYLASE ALPHA SUBUNIT FE(2+) 2OG DIOXYGENASE DOMAIN-CONTAINING PROTEIN"/>
    <property type="match status" value="1"/>
</dbReference>
<dbReference type="EMBL" id="KV426049">
    <property type="protein sequence ID" value="KZV90438.1"/>
    <property type="molecule type" value="Genomic_DNA"/>
</dbReference>
<dbReference type="PANTHER" id="PTHR33099">
    <property type="entry name" value="FE2OG DIOXYGENASE DOMAIN-CONTAINING PROTEIN"/>
    <property type="match status" value="1"/>
</dbReference>
<dbReference type="Gene3D" id="2.60.120.620">
    <property type="entry name" value="q2cbj1_9rhob like domain"/>
    <property type="match status" value="1"/>
</dbReference>
<organism evidence="3 4">
    <name type="scientific">Exidia glandulosa HHB12029</name>
    <dbReference type="NCBI Taxonomy" id="1314781"/>
    <lineage>
        <taxon>Eukaryota</taxon>
        <taxon>Fungi</taxon>
        <taxon>Dikarya</taxon>
        <taxon>Basidiomycota</taxon>
        <taxon>Agaricomycotina</taxon>
        <taxon>Agaricomycetes</taxon>
        <taxon>Auriculariales</taxon>
        <taxon>Exidiaceae</taxon>
        <taxon>Exidia</taxon>
    </lineage>
</organism>
<keyword evidence="4" id="KW-1185">Reference proteome</keyword>
<evidence type="ECO:0000313" key="4">
    <source>
        <dbReference type="Proteomes" id="UP000077266"/>
    </source>
</evidence>
<dbReference type="Pfam" id="PF13640">
    <property type="entry name" value="2OG-FeII_Oxy_3"/>
    <property type="match status" value="1"/>
</dbReference>
<reference evidence="3 4" key="1">
    <citation type="journal article" date="2016" name="Mol. Biol. Evol.">
        <title>Comparative Genomics of Early-Diverging Mushroom-Forming Fungi Provides Insights into the Origins of Lignocellulose Decay Capabilities.</title>
        <authorList>
            <person name="Nagy L.G."/>
            <person name="Riley R."/>
            <person name="Tritt A."/>
            <person name="Adam C."/>
            <person name="Daum C."/>
            <person name="Floudas D."/>
            <person name="Sun H."/>
            <person name="Yadav J.S."/>
            <person name="Pangilinan J."/>
            <person name="Larsson K.H."/>
            <person name="Matsuura K."/>
            <person name="Barry K."/>
            <person name="Labutti K."/>
            <person name="Kuo R."/>
            <person name="Ohm R.A."/>
            <person name="Bhattacharya S.S."/>
            <person name="Shirouzu T."/>
            <person name="Yoshinaga Y."/>
            <person name="Martin F.M."/>
            <person name="Grigoriev I.V."/>
            <person name="Hibbett D.S."/>
        </authorList>
    </citation>
    <scope>NUCLEOTIDE SEQUENCE [LARGE SCALE GENOMIC DNA]</scope>
    <source>
        <strain evidence="3 4">HHB12029</strain>
    </source>
</reference>
<sequence length="365" mass="40572">ASEADLQKLAAACDAATFGVDQKDVLDESYRRAGKLDKTDFALNLDVVSTGLLHAVHNALFGWEDQPRNIKAELYKLNVYGPGSFFKAHKDTPRGEDMFGSLVLNFPTKHEGGALVLRHDGREHVHDASAAAYTSSEQVSWVAFYSDVEHEVLPVKSGHRITLTYNLYFTEGLTVVPSLPASEPLQLAFQNVLKDETFLPAGGRLGFGLKHQYPVPTKVDWGEEQKALQDLSHALKGTDRAIFHTAHLLGLQPKLAMAYEFEETGVYLLDSVYSGDGQVDSWADVMEWEKAELVEPYMPEPDAYGYEYYVEAAKKAVPVEWIVPRTSSTRVESHYVAYGNEASLSSIYGDLVLIVTVPEKDKRQL</sequence>
<gene>
    <name evidence="3" type="ORF">EXIGLDRAFT_616972</name>
</gene>
<dbReference type="PROSITE" id="PS51471">
    <property type="entry name" value="FE2OG_OXY"/>
    <property type="match status" value="1"/>
</dbReference>
<dbReference type="GO" id="GO:0046872">
    <property type="term" value="F:metal ion binding"/>
    <property type="evidence" value="ECO:0007669"/>
    <property type="project" value="UniProtKB-KW"/>
</dbReference>
<evidence type="ECO:0000256" key="1">
    <source>
        <dbReference type="RuleBase" id="RU003682"/>
    </source>
</evidence>
<dbReference type="Proteomes" id="UP000077266">
    <property type="component" value="Unassembled WGS sequence"/>
</dbReference>